<dbReference type="Proteomes" id="UP000184147">
    <property type="component" value="Unassembled WGS sequence"/>
</dbReference>
<organism evidence="1 2">
    <name type="scientific">Flavobacterium fontis</name>
    <dbReference type="NCBI Taxonomy" id="1124188"/>
    <lineage>
        <taxon>Bacteria</taxon>
        <taxon>Pseudomonadati</taxon>
        <taxon>Bacteroidota</taxon>
        <taxon>Flavobacteriia</taxon>
        <taxon>Flavobacteriales</taxon>
        <taxon>Flavobacteriaceae</taxon>
        <taxon>Flavobacterium</taxon>
    </lineage>
</organism>
<name>A0A1M5EXW7_9FLAO</name>
<dbReference type="AlphaFoldDB" id="A0A1M5EXW7"/>
<dbReference type="Gene3D" id="2.170.130.10">
    <property type="entry name" value="TonB-dependent receptor, plug domain"/>
    <property type="match status" value="1"/>
</dbReference>
<dbReference type="RefSeq" id="WP_073365446.1">
    <property type="nucleotide sequence ID" value="NZ_FQVQ01000023.1"/>
</dbReference>
<proteinExistence type="predicted"/>
<dbReference type="InterPro" id="IPR037066">
    <property type="entry name" value="Plug_dom_sf"/>
</dbReference>
<reference evidence="1 2" key="1">
    <citation type="submission" date="2016-11" db="EMBL/GenBank/DDBJ databases">
        <authorList>
            <person name="Jaros S."/>
            <person name="Januszkiewicz K."/>
            <person name="Wedrychowicz H."/>
        </authorList>
    </citation>
    <scope>NUCLEOTIDE SEQUENCE [LARGE SCALE GENOMIC DNA]</scope>
    <source>
        <strain evidence="1 2">DSM 25660</strain>
    </source>
</reference>
<evidence type="ECO:0000313" key="2">
    <source>
        <dbReference type="Proteomes" id="UP000184147"/>
    </source>
</evidence>
<keyword evidence="2" id="KW-1185">Reference proteome</keyword>
<gene>
    <name evidence="1" type="ORF">SAMN05444377_12320</name>
</gene>
<dbReference type="EMBL" id="FQVQ01000023">
    <property type="protein sequence ID" value="SHF83986.1"/>
    <property type="molecule type" value="Genomic_DNA"/>
</dbReference>
<evidence type="ECO:0000313" key="1">
    <source>
        <dbReference type="EMBL" id="SHF83986.1"/>
    </source>
</evidence>
<sequence>MKSTFIAILLITANLCFGQKHDKIEVGFKTESDDWISDLEKIDSKEKQINFIVEKVKHDSIIKLENVSDTIVIKVNKNENVNDAIIRQSNKFKCKILFVLYQNKTGYILDLNKYPIFSDVLKYFNNETIKSIEILKDENATSLYGSQAICGAVILNSDDKKLIKLIRKSIKKQKPPANSG</sequence>
<evidence type="ECO:0008006" key="3">
    <source>
        <dbReference type="Google" id="ProtNLM"/>
    </source>
</evidence>
<accession>A0A1M5EXW7</accession>
<dbReference type="OrthoDB" id="1367110at2"/>
<protein>
    <recommendedName>
        <fullName evidence="3">TonB-dependent outer membrane receptor, SusC/RagA subfamily, signature region</fullName>
    </recommendedName>
</protein>